<sequence length="291" mass="32610">MEALKKIEVNYTPGTITFPSAGALKAYVAEVLAKTKGLVATDESIKATKTSRTEVNKLQKAIADVRKQYKKEWDRPFVEFESTLKALEGDCKDASADLKAAIDSFEDQQKEERRKAVQGLIDEMAPNYHVDPEDVEIIDKWLLKSTSKKAVLEGVAESMKTLQRLNAEKAQVEKLCLKHGLPAERYIDLLQRGMTYIEVEQVIEGDLRKQEEVADLFKQRKAAEVAAQKVGMVDVGDGKLIDTETGELKHELQRVSLELQGTKEQIDDIARYIVKSGVKIVSSSERETVIE</sequence>
<comment type="caution">
    <text evidence="2">The sequence shown here is derived from an EMBL/GenBank/DDBJ whole genome shotgun (WGS) entry which is preliminary data.</text>
</comment>
<feature type="coiled-coil region" evidence="1">
    <location>
        <begin position="84"/>
        <end position="115"/>
    </location>
</feature>
<evidence type="ECO:0000313" key="2">
    <source>
        <dbReference type="EMBL" id="EFZ34638.1"/>
    </source>
</evidence>
<organism evidence="2 3">
    <name type="scientific">Ligilactobacillus ruminis ATCC 25644</name>
    <dbReference type="NCBI Taxonomy" id="525362"/>
    <lineage>
        <taxon>Bacteria</taxon>
        <taxon>Bacillati</taxon>
        <taxon>Bacillota</taxon>
        <taxon>Bacilli</taxon>
        <taxon>Lactobacillales</taxon>
        <taxon>Lactobacillaceae</taxon>
        <taxon>Ligilactobacillus</taxon>
    </lineage>
</organism>
<evidence type="ECO:0000256" key="1">
    <source>
        <dbReference type="SAM" id="Coils"/>
    </source>
</evidence>
<evidence type="ECO:0008006" key="4">
    <source>
        <dbReference type="Google" id="ProtNLM"/>
    </source>
</evidence>
<proteinExistence type="predicted"/>
<dbReference type="InterPro" id="IPR009785">
    <property type="entry name" value="Prophage_Lj928_Orf309"/>
</dbReference>
<dbReference type="EMBL" id="ACGS02000038">
    <property type="protein sequence ID" value="EFZ34638.1"/>
    <property type="molecule type" value="Genomic_DNA"/>
</dbReference>
<dbReference type="Proteomes" id="UP000004099">
    <property type="component" value="Unassembled WGS sequence"/>
</dbReference>
<keyword evidence="1" id="KW-0175">Coiled coil</keyword>
<protein>
    <recommendedName>
        <fullName evidence="4">DUF1351 domain-containing protein</fullName>
    </recommendedName>
</protein>
<evidence type="ECO:0000313" key="3">
    <source>
        <dbReference type="Proteomes" id="UP000004099"/>
    </source>
</evidence>
<name>E7FQG8_9LACO</name>
<dbReference type="AlphaFoldDB" id="E7FQG8"/>
<dbReference type="HOGENOM" id="CLU_955772_0_0_9"/>
<gene>
    <name evidence="2" type="ORF">HMPREF0542_11163</name>
</gene>
<dbReference type="PATRIC" id="fig|525362.12.peg.2213"/>
<accession>E7FQG8</accession>
<dbReference type="RefSeq" id="WP_003693320.1">
    <property type="nucleotide sequence ID" value="NZ_AFYE01000004.1"/>
</dbReference>
<dbReference type="Pfam" id="PF07083">
    <property type="entry name" value="DUF1351"/>
    <property type="match status" value="1"/>
</dbReference>
<reference evidence="2 3" key="1">
    <citation type="submission" date="2011-01" db="EMBL/GenBank/DDBJ databases">
        <authorList>
            <person name="Muzny D."/>
            <person name="Qin X."/>
            <person name="Buhay C."/>
            <person name="Dugan-Rocha S."/>
            <person name="Ding Y."/>
            <person name="Chen G."/>
            <person name="Hawes A."/>
            <person name="Holder M."/>
            <person name="Jhangiani S."/>
            <person name="Johnson A."/>
            <person name="Khan Z."/>
            <person name="Li Z."/>
            <person name="Liu W."/>
            <person name="Liu X."/>
            <person name="Perez L."/>
            <person name="Shen H."/>
            <person name="Wang Q."/>
            <person name="Watt J."/>
            <person name="Xi L."/>
            <person name="Xin Y."/>
            <person name="Zhou J."/>
            <person name="Deng J."/>
            <person name="Jiang H."/>
            <person name="Liu Y."/>
            <person name="Qu J."/>
            <person name="Song X.-Z."/>
            <person name="Zhang L."/>
            <person name="Villasana D."/>
            <person name="Johnson A."/>
            <person name="Liu J."/>
            <person name="Liyanage D."/>
            <person name="Lorensuhewa L."/>
            <person name="Robinson T."/>
            <person name="Song A."/>
            <person name="Song B.-B."/>
            <person name="Dinh H."/>
            <person name="Thornton R."/>
            <person name="Coyle M."/>
            <person name="Francisco L."/>
            <person name="Jackson L."/>
            <person name="Javaid M."/>
            <person name="Korchina V."/>
            <person name="Kovar C."/>
            <person name="Mata R."/>
            <person name="Mathew T."/>
            <person name="Ngo R."/>
            <person name="Nguyen L."/>
            <person name="Nguyen N."/>
            <person name="Okwuonu G."/>
            <person name="Ongeri F."/>
            <person name="Pham C."/>
            <person name="Simmons D."/>
            <person name="Wilczek-Boney K."/>
            <person name="Hale W."/>
            <person name="Jakkamsetti A."/>
            <person name="Pham P."/>
            <person name="Ruth R."/>
            <person name="San Lucas F."/>
            <person name="Warren J."/>
            <person name="Zhang J."/>
            <person name="Zhao Z."/>
            <person name="Zhou C."/>
            <person name="Zhu D."/>
            <person name="Lee S."/>
            <person name="Bess C."/>
            <person name="Blankenburg K."/>
            <person name="Forbes L."/>
            <person name="Fu Q."/>
            <person name="Gubbala S."/>
            <person name="Hirani K."/>
            <person name="Jayaseelan J.C."/>
            <person name="Lara F."/>
            <person name="Munidasa M."/>
            <person name="Palculict T."/>
            <person name="Patil S."/>
            <person name="Pu L.-L."/>
            <person name="Saada N."/>
            <person name="Tang L."/>
            <person name="Weissenberger G."/>
            <person name="Zhu Y."/>
            <person name="Hemphill L."/>
            <person name="Shang Y."/>
            <person name="Youmans B."/>
            <person name="Ayvaz T."/>
            <person name="Ross M."/>
            <person name="Santibanez J."/>
            <person name="Aqrawi P."/>
            <person name="Gross S."/>
            <person name="Joshi V."/>
            <person name="Fowler G."/>
            <person name="Nazareth L."/>
            <person name="Reid J."/>
            <person name="Worley K."/>
            <person name="Petrosino J."/>
            <person name="Highlander S."/>
            <person name="Gibbs R."/>
        </authorList>
    </citation>
    <scope>NUCLEOTIDE SEQUENCE [LARGE SCALE GENOMIC DNA]</scope>
    <source>
        <strain evidence="2 3">ATCC 25644</strain>
    </source>
</reference>